<evidence type="ECO:0000313" key="8">
    <source>
        <dbReference type="Proteomes" id="UP000002630"/>
    </source>
</evidence>
<dbReference type="InterPro" id="IPR012936">
    <property type="entry name" value="Erv_C"/>
</dbReference>
<reference evidence="7 8" key="1">
    <citation type="journal article" date="2010" name="Nature">
        <title>The Ectocarpus genome and the independent evolution of multicellularity in brown algae.</title>
        <authorList>
            <person name="Cock J.M."/>
            <person name="Sterck L."/>
            <person name="Rouze P."/>
            <person name="Scornet D."/>
            <person name="Allen A.E."/>
            <person name="Amoutzias G."/>
            <person name="Anthouard V."/>
            <person name="Artiguenave F."/>
            <person name="Aury J.M."/>
            <person name="Badger J.H."/>
            <person name="Beszteri B."/>
            <person name="Billiau K."/>
            <person name="Bonnet E."/>
            <person name="Bothwell J.H."/>
            <person name="Bowler C."/>
            <person name="Boyen C."/>
            <person name="Brownlee C."/>
            <person name="Carrano C.J."/>
            <person name="Charrier B."/>
            <person name="Cho G.Y."/>
            <person name="Coelho S.M."/>
            <person name="Collen J."/>
            <person name="Corre E."/>
            <person name="Da Silva C."/>
            <person name="Delage L."/>
            <person name="Delaroque N."/>
            <person name="Dittami S.M."/>
            <person name="Doulbeau S."/>
            <person name="Elias M."/>
            <person name="Farnham G."/>
            <person name="Gachon C.M."/>
            <person name="Gschloessl B."/>
            <person name="Heesch S."/>
            <person name="Jabbari K."/>
            <person name="Jubin C."/>
            <person name="Kawai H."/>
            <person name="Kimura K."/>
            <person name="Kloareg B."/>
            <person name="Kupper F.C."/>
            <person name="Lang D."/>
            <person name="Le Bail A."/>
            <person name="Leblanc C."/>
            <person name="Lerouge P."/>
            <person name="Lohr M."/>
            <person name="Lopez P.J."/>
            <person name="Martens C."/>
            <person name="Maumus F."/>
            <person name="Michel G."/>
            <person name="Miranda-Saavedra D."/>
            <person name="Morales J."/>
            <person name="Moreau H."/>
            <person name="Motomura T."/>
            <person name="Nagasato C."/>
            <person name="Napoli C.A."/>
            <person name="Nelson D.R."/>
            <person name="Nyvall-Collen P."/>
            <person name="Peters A.F."/>
            <person name="Pommier C."/>
            <person name="Potin P."/>
            <person name="Poulain J."/>
            <person name="Quesneville H."/>
            <person name="Read B."/>
            <person name="Rensing S.A."/>
            <person name="Ritter A."/>
            <person name="Rousvoal S."/>
            <person name="Samanta M."/>
            <person name="Samson G."/>
            <person name="Schroeder D.C."/>
            <person name="Segurens B."/>
            <person name="Strittmatter M."/>
            <person name="Tonon T."/>
            <person name="Tregear J.W."/>
            <person name="Valentin K."/>
            <person name="von Dassow P."/>
            <person name="Yamagishi T."/>
            <person name="Van de Peer Y."/>
            <person name="Wincker P."/>
        </authorList>
    </citation>
    <scope>NUCLEOTIDE SEQUENCE [LARGE SCALE GENOMIC DNA]</scope>
    <source>
        <strain evidence="8">Ec32 / CCAP1310/4</strain>
    </source>
</reference>
<evidence type="ECO:0000256" key="1">
    <source>
        <dbReference type="ARBA" id="ARBA00004370"/>
    </source>
</evidence>
<organism evidence="7 8">
    <name type="scientific">Ectocarpus siliculosus</name>
    <name type="common">Brown alga</name>
    <name type="synonym">Conferva siliculosa</name>
    <dbReference type="NCBI Taxonomy" id="2880"/>
    <lineage>
        <taxon>Eukaryota</taxon>
        <taxon>Sar</taxon>
        <taxon>Stramenopiles</taxon>
        <taxon>Ochrophyta</taxon>
        <taxon>PX clade</taxon>
        <taxon>Phaeophyceae</taxon>
        <taxon>Ectocarpales</taxon>
        <taxon>Ectocarpaceae</taxon>
        <taxon>Ectocarpus</taxon>
    </lineage>
</organism>
<feature type="transmembrane region" description="Helical" evidence="5">
    <location>
        <begin position="413"/>
        <end position="434"/>
    </location>
</feature>
<dbReference type="GO" id="GO:0005783">
    <property type="term" value="C:endoplasmic reticulum"/>
    <property type="evidence" value="ECO:0007669"/>
    <property type="project" value="TreeGrafter"/>
</dbReference>
<sequence length="447" mass="50533">MPTIKTFDFYRKIPLDLTETTLQGAVMSGCALFCMLILFLCELRAFLTPEVYTTVAIDSNQDSKLRINFNITMLALPCDYASVDVLDLLGTNKVNMTQNIVKWHTDENGVKREFHGRNKAQEMVKHDDHHRDLDLAHEDGEHAVPLTSSNFKDFIQGNDNVMVDFFAPWCVWCIKLAPTWEAFAEEVERDASLNGKLMVAKVDCVEERELCSTQNLMAFPTIRYFKGGVQDGTDYSKDRSVTSLVQYAQAKVGGDEKALRRYGRLKQDYPGCQLSGFIMVNRVPGNFHIEARSALHSIDPTAANISHVVKTLKFGTQVPVRGRRVIESGVELEGLPALEDRVYSIDSLHTAPHHYIKVVSTFVGGLAKTDNLQYQMMVSSQTMPYEQDQVPEAKFSYDLSPMSVHIKQRRRKWYDFLTSVLAIVGGTFTVVGVLDNILFRVVKQKKI</sequence>
<evidence type="ECO:0000313" key="7">
    <source>
        <dbReference type="EMBL" id="CBN74236.1"/>
    </source>
</evidence>
<dbReference type="InParanoid" id="D8LEE9"/>
<keyword evidence="8" id="KW-1185">Reference proteome</keyword>
<dbReference type="InterPro" id="IPR013766">
    <property type="entry name" value="Thioredoxin_domain"/>
</dbReference>
<dbReference type="SUPFAM" id="SSF52833">
    <property type="entry name" value="Thioredoxin-like"/>
    <property type="match status" value="1"/>
</dbReference>
<dbReference type="EMBL" id="FN649760">
    <property type="protein sequence ID" value="CBN74236.1"/>
    <property type="molecule type" value="Genomic_DNA"/>
</dbReference>
<dbReference type="PANTHER" id="PTHR10984:SF37">
    <property type="entry name" value="PROTEIN DISULFIDE-ISOMERASE 5-3"/>
    <property type="match status" value="1"/>
</dbReference>
<dbReference type="InterPro" id="IPR039542">
    <property type="entry name" value="Erv_N"/>
</dbReference>
<dbReference type="OrthoDB" id="72053at2759"/>
<dbReference type="STRING" id="2880.D8LEE9"/>
<dbReference type="eggNOG" id="KOG2667">
    <property type="taxonomic scope" value="Eukaryota"/>
</dbReference>
<gene>
    <name evidence="7" type="ORF">Esi_0013_0200</name>
</gene>
<dbReference type="AlphaFoldDB" id="D8LEE9"/>
<dbReference type="InterPro" id="IPR036249">
    <property type="entry name" value="Thioredoxin-like_sf"/>
</dbReference>
<keyword evidence="3 5" id="KW-1133">Transmembrane helix</keyword>
<dbReference type="PROSITE" id="PS51352">
    <property type="entry name" value="THIOREDOXIN_2"/>
    <property type="match status" value="1"/>
</dbReference>
<dbReference type="PANTHER" id="PTHR10984">
    <property type="entry name" value="ENDOPLASMIC RETICULUM-GOLGI INTERMEDIATE COMPARTMENT PROTEIN"/>
    <property type="match status" value="1"/>
</dbReference>
<dbReference type="Gene3D" id="3.40.30.10">
    <property type="entry name" value="Glutaredoxin"/>
    <property type="match status" value="1"/>
</dbReference>
<dbReference type="Pfam" id="PF13850">
    <property type="entry name" value="ERGIC_N"/>
    <property type="match status" value="1"/>
</dbReference>
<feature type="domain" description="Thioredoxin" evidence="6">
    <location>
        <begin position="124"/>
        <end position="253"/>
    </location>
</feature>
<dbReference type="PROSITE" id="PS51257">
    <property type="entry name" value="PROKAR_LIPOPROTEIN"/>
    <property type="match status" value="1"/>
</dbReference>
<evidence type="ECO:0000256" key="3">
    <source>
        <dbReference type="ARBA" id="ARBA00022989"/>
    </source>
</evidence>
<dbReference type="CDD" id="cd02961">
    <property type="entry name" value="PDI_a_family"/>
    <property type="match status" value="1"/>
</dbReference>
<evidence type="ECO:0000256" key="4">
    <source>
        <dbReference type="ARBA" id="ARBA00023136"/>
    </source>
</evidence>
<dbReference type="Pfam" id="PF00085">
    <property type="entry name" value="Thioredoxin"/>
    <property type="match status" value="1"/>
</dbReference>
<evidence type="ECO:0000256" key="2">
    <source>
        <dbReference type="ARBA" id="ARBA00022692"/>
    </source>
</evidence>
<proteinExistence type="predicted"/>
<evidence type="ECO:0000256" key="5">
    <source>
        <dbReference type="SAM" id="Phobius"/>
    </source>
</evidence>
<dbReference type="InterPro" id="IPR045888">
    <property type="entry name" value="Erv"/>
</dbReference>
<evidence type="ECO:0000259" key="6">
    <source>
        <dbReference type="PROSITE" id="PS51352"/>
    </source>
</evidence>
<accession>D8LEE9</accession>
<keyword evidence="2 5" id="KW-0812">Transmembrane</keyword>
<dbReference type="Pfam" id="PF07970">
    <property type="entry name" value="COPIIcoated_ERV"/>
    <property type="match status" value="1"/>
</dbReference>
<comment type="subcellular location">
    <subcellularLocation>
        <location evidence="1">Membrane</location>
    </subcellularLocation>
</comment>
<keyword evidence="4 5" id="KW-0472">Membrane</keyword>
<dbReference type="GO" id="GO:0030134">
    <property type="term" value="C:COPII-coated ER to Golgi transport vesicle"/>
    <property type="evidence" value="ECO:0007669"/>
    <property type="project" value="TreeGrafter"/>
</dbReference>
<name>D8LEE9_ECTSI</name>
<feature type="transmembrane region" description="Helical" evidence="5">
    <location>
        <begin position="20"/>
        <end position="41"/>
    </location>
</feature>
<protein>
    <recommendedName>
        <fullName evidence="6">Thioredoxin domain-containing protein</fullName>
    </recommendedName>
</protein>
<dbReference type="GO" id="GO:0016020">
    <property type="term" value="C:membrane"/>
    <property type="evidence" value="ECO:0007669"/>
    <property type="project" value="UniProtKB-SubCell"/>
</dbReference>
<dbReference type="Proteomes" id="UP000002630">
    <property type="component" value="Unassembled WGS sequence"/>
</dbReference>